<dbReference type="EMBL" id="NBNE01002036">
    <property type="protein sequence ID" value="OWZ11757.1"/>
    <property type="molecule type" value="Genomic_DNA"/>
</dbReference>
<dbReference type="AlphaFoldDB" id="A0A225W423"/>
<keyword evidence="2" id="KW-0695">RNA-directed DNA polymerase</keyword>
<name>A0A225W423_9STRA</name>
<feature type="compositionally biased region" description="Basic and acidic residues" evidence="1">
    <location>
        <begin position="93"/>
        <end position="105"/>
    </location>
</feature>
<dbReference type="InterPro" id="IPR051320">
    <property type="entry name" value="Viral_Replic_Matur_Polypro"/>
</dbReference>
<dbReference type="OrthoDB" id="117764at2759"/>
<organism evidence="2 3">
    <name type="scientific">Phytophthora megakarya</name>
    <dbReference type="NCBI Taxonomy" id="4795"/>
    <lineage>
        <taxon>Eukaryota</taxon>
        <taxon>Sar</taxon>
        <taxon>Stramenopiles</taxon>
        <taxon>Oomycota</taxon>
        <taxon>Peronosporomycetes</taxon>
        <taxon>Peronosporales</taxon>
        <taxon>Peronosporaceae</taxon>
        <taxon>Phytophthora</taxon>
    </lineage>
</organism>
<proteinExistence type="predicted"/>
<sequence>MRITNVGDNVLILHQDLRIRDLAGRRSCPATTGLDFNGVPALYGNLALEATVDPRSADPEDPPLPAVECPEYGTPREILQRSRPTMIKCPKGRSSEDQEVFDHSSSDNPRPLDSASIADDDSMSQVATVVEALDDRDPGSSDILTADPAPVEALALDTVLADENLSGAIRVDQNPPFQEVQDPKVVTLKGDGFDPSPFNVTTFGSWTSGGSEVYATVFFTGYGERILGGKDAGLDPPDLGLYHPIWTFRNRMPFGLKNAPQIYQRTIHNAIYGFTRIPKLTSDLECLDVFEAGEPEDPGKPSVLGRRSYIDDILVPASNWDELCDRVKDLLGACDK</sequence>
<dbReference type="GO" id="GO:0003964">
    <property type="term" value="F:RNA-directed DNA polymerase activity"/>
    <property type="evidence" value="ECO:0007669"/>
    <property type="project" value="UniProtKB-KW"/>
</dbReference>
<dbReference type="PANTHER" id="PTHR33064">
    <property type="entry name" value="POL PROTEIN"/>
    <property type="match status" value="1"/>
</dbReference>
<keyword evidence="2" id="KW-0548">Nucleotidyltransferase</keyword>
<evidence type="ECO:0000313" key="2">
    <source>
        <dbReference type="EMBL" id="OWZ11757.1"/>
    </source>
</evidence>
<comment type="caution">
    <text evidence="2">The sequence shown here is derived from an EMBL/GenBank/DDBJ whole genome shotgun (WGS) entry which is preliminary data.</text>
</comment>
<dbReference type="Gene3D" id="3.30.70.270">
    <property type="match status" value="1"/>
</dbReference>
<gene>
    <name evidence="2" type="ORF">PHMEG_00015180</name>
</gene>
<dbReference type="InterPro" id="IPR043502">
    <property type="entry name" value="DNA/RNA_pol_sf"/>
</dbReference>
<feature type="region of interest" description="Disordered" evidence="1">
    <location>
        <begin position="77"/>
        <end position="123"/>
    </location>
</feature>
<dbReference type="SUPFAM" id="SSF56672">
    <property type="entry name" value="DNA/RNA polymerases"/>
    <property type="match status" value="1"/>
</dbReference>
<keyword evidence="2" id="KW-0808">Transferase</keyword>
<dbReference type="PANTHER" id="PTHR33064:SF37">
    <property type="entry name" value="RIBONUCLEASE H"/>
    <property type="match status" value="1"/>
</dbReference>
<protein>
    <submittedName>
        <fullName evidence="2">Reverse transcriptase</fullName>
    </submittedName>
</protein>
<reference evidence="3" key="1">
    <citation type="submission" date="2017-03" db="EMBL/GenBank/DDBJ databases">
        <title>Phytopthora megakarya and P. palmivora, two closely related causual agents of cacao black pod achieved similar genome size and gene model numbers by different mechanisms.</title>
        <authorList>
            <person name="Ali S."/>
            <person name="Shao J."/>
            <person name="Larry D.J."/>
            <person name="Kronmiller B."/>
            <person name="Shen D."/>
            <person name="Strem M.D."/>
            <person name="Melnick R.L."/>
            <person name="Guiltinan M.J."/>
            <person name="Tyler B.M."/>
            <person name="Meinhardt L.W."/>
            <person name="Bailey B.A."/>
        </authorList>
    </citation>
    <scope>NUCLEOTIDE SEQUENCE [LARGE SCALE GENOMIC DNA]</scope>
    <source>
        <strain evidence="3">zdho120</strain>
    </source>
</reference>
<dbReference type="InterPro" id="IPR043128">
    <property type="entry name" value="Rev_trsase/Diguanyl_cyclase"/>
</dbReference>
<keyword evidence="3" id="KW-1185">Reference proteome</keyword>
<evidence type="ECO:0000256" key="1">
    <source>
        <dbReference type="SAM" id="MobiDB-lite"/>
    </source>
</evidence>
<evidence type="ECO:0000313" key="3">
    <source>
        <dbReference type="Proteomes" id="UP000198211"/>
    </source>
</evidence>
<accession>A0A225W423</accession>
<dbReference type="Proteomes" id="UP000198211">
    <property type="component" value="Unassembled WGS sequence"/>
</dbReference>